<proteinExistence type="inferred from homology"/>
<dbReference type="EMBL" id="FOXW01000005">
    <property type="protein sequence ID" value="SFQ32494.1"/>
    <property type="molecule type" value="Genomic_DNA"/>
</dbReference>
<sequence length="160" mass="18846">MKLYIRAKRFSMRETLIVRNEKDDPIYEIKSEWLSFGRKVHIYDQNNEEAASIEEKKLGFKPQYGIYQLDTKVAEVKKDEKMMGSDFEINKINWRITGDVEDNEFKIKENLRTIAELKKKWFSVGESFVLEVGEEENSVVALAIVIAIWCLKEDEAEEEK</sequence>
<dbReference type="Proteomes" id="UP000199136">
    <property type="component" value="Unassembled WGS sequence"/>
</dbReference>
<name>A0A1I5XKN5_9LACT</name>
<dbReference type="OrthoDB" id="652307at2"/>
<accession>A0A1I5XKN5</accession>
<dbReference type="InterPro" id="IPR007612">
    <property type="entry name" value="LOR"/>
</dbReference>
<dbReference type="SUPFAM" id="SSF54518">
    <property type="entry name" value="Tubby C-terminal domain-like"/>
    <property type="match status" value="1"/>
</dbReference>
<protein>
    <submittedName>
        <fullName evidence="2">Uncharacterized protein YxjI</fullName>
    </submittedName>
</protein>
<gene>
    <name evidence="2" type="ORF">SAMN04488506_1455</name>
</gene>
<evidence type="ECO:0000256" key="1">
    <source>
        <dbReference type="ARBA" id="ARBA00005437"/>
    </source>
</evidence>
<reference evidence="2 3" key="1">
    <citation type="submission" date="2016-10" db="EMBL/GenBank/DDBJ databases">
        <authorList>
            <person name="de Groot N.N."/>
        </authorList>
    </citation>
    <scope>NUCLEOTIDE SEQUENCE [LARGE SCALE GENOMIC DNA]</scope>
    <source>
        <strain evidence="2 3">DSM 20581</strain>
    </source>
</reference>
<dbReference type="RefSeq" id="WP_092480499.1">
    <property type="nucleotide sequence ID" value="NZ_FOXW01000005.1"/>
</dbReference>
<comment type="similarity">
    <text evidence="1">Belongs to the LOR family.</text>
</comment>
<dbReference type="AlphaFoldDB" id="A0A1I5XKN5"/>
<dbReference type="Pfam" id="PF04525">
    <property type="entry name" value="LOR"/>
    <property type="match status" value="1"/>
</dbReference>
<organism evidence="2 3">
    <name type="scientific">Desemzia incerta</name>
    <dbReference type="NCBI Taxonomy" id="82801"/>
    <lineage>
        <taxon>Bacteria</taxon>
        <taxon>Bacillati</taxon>
        <taxon>Bacillota</taxon>
        <taxon>Bacilli</taxon>
        <taxon>Lactobacillales</taxon>
        <taxon>Carnobacteriaceae</taxon>
        <taxon>Desemzia</taxon>
    </lineage>
</organism>
<evidence type="ECO:0000313" key="3">
    <source>
        <dbReference type="Proteomes" id="UP000199136"/>
    </source>
</evidence>
<dbReference type="Gene3D" id="2.40.160.200">
    <property type="entry name" value="LURP1-related"/>
    <property type="match status" value="1"/>
</dbReference>
<keyword evidence="3" id="KW-1185">Reference proteome</keyword>
<evidence type="ECO:0000313" key="2">
    <source>
        <dbReference type="EMBL" id="SFQ32494.1"/>
    </source>
</evidence>
<dbReference type="InterPro" id="IPR038595">
    <property type="entry name" value="LOR_sf"/>
</dbReference>
<dbReference type="InterPro" id="IPR025659">
    <property type="entry name" value="Tubby-like_C"/>
</dbReference>